<protein>
    <submittedName>
        <fullName evidence="4">GNAT family N-acetyltransferase</fullName>
    </submittedName>
</protein>
<dbReference type="KEGG" id="spap:H3Z74_16275"/>
<keyword evidence="2" id="KW-0012">Acyltransferase</keyword>
<dbReference type="GO" id="GO:0016747">
    <property type="term" value="F:acyltransferase activity, transferring groups other than amino-acyl groups"/>
    <property type="evidence" value="ECO:0007669"/>
    <property type="project" value="InterPro"/>
</dbReference>
<dbReference type="InterPro" id="IPR050832">
    <property type="entry name" value="Bact_Acetyltransf"/>
</dbReference>
<dbReference type="PROSITE" id="PS51186">
    <property type="entry name" value="GNAT"/>
    <property type="match status" value="1"/>
</dbReference>
<dbReference type="Gene3D" id="3.40.630.30">
    <property type="match status" value="1"/>
</dbReference>
<gene>
    <name evidence="4" type="ORF">H3Z74_16275</name>
</gene>
<evidence type="ECO:0000259" key="3">
    <source>
        <dbReference type="PROSITE" id="PS51186"/>
    </source>
</evidence>
<reference evidence="4 5" key="1">
    <citation type="submission" date="2020-09" db="EMBL/GenBank/DDBJ databases">
        <title>Sphingomonas sp., a new species isolated from pork steak.</title>
        <authorList>
            <person name="Heidler von Heilborn D."/>
        </authorList>
    </citation>
    <scope>NUCLEOTIDE SEQUENCE [LARGE SCALE GENOMIC DNA]</scope>
    <source>
        <strain evidence="5">S8-3T</strain>
    </source>
</reference>
<sequence length="141" mass="15750">MKAILQDSFESVWRPNIFPAAATAYLDEDRGGAYVDQYGKDFRVAELDGVVVGLAHWQDDFIHALHVGSAYRRYGIGGQLMDLAEMEMARAGIGQARLETDTFNEASCAFYGARGYAEAGRYPDEEWDSDLTTILFVKPLR</sequence>
<evidence type="ECO:0000313" key="4">
    <source>
        <dbReference type="EMBL" id="QNQ08299.1"/>
    </source>
</evidence>
<evidence type="ECO:0000313" key="5">
    <source>
        <dbReference type="Proteomes" id="UP000516148"/>
    </source>
</evidence>
<dbReference type="RefSeq" id="WP_187760627.1">
    <property type="nucleotide sequence ID" value="NZ_CP061038.1"/>
</dbReference>
<organism evidence="4 5">
    <name type="scientific">Sphingomonas alpina</name>
    <dbReference type="NCBI Taxonomy" id="653931"/>
    <lineage>
        <taxon>Bacteria</taxon>
        <taxon>Pseudomonadati</taxon>
        <taxon>Pseudomonadota</taxon>
        <taxon>Alphaproteobacteria</taxon>
        <taxon>Sphingomonadales</taxon>
        <taxon>Sphingomonadaceae</taxon>
        <taxon>Sphingomonas</taxon>
    </lineage>
</organism>
<dbReference type="PANTHER" id="PTHR43877">
    <property type="entry name" value="AMINOALKYLPHOSPHONATE N-ACETYLTRANSFERASE-RELATED-RELATED"/>
    <property type="match status" value="1"/>
</dbReference>
<dbReference type="PANTHER" id="PTHR43877:SF2">
    <property type="entry name" value="AMINOALKYLPHOSPHONATE N-ACETYLTRANSFERASE-RELATED"/>
    <property type="match status" value="1"/>
</dbReference>
<dbReference type="InterPro" id="IPR016181">
    <property type="entry name" value="Acyl_CoA_acyltransferase"/>
</dbReference>
<dbReference type="InterPro" id="IPR000182">
    <property type="entry name" value="GNAT_dom"/>
</dbReference>
<evidence type="ECO:0000256" key="2">
    <source>
        <dbReference type="ARBA" id="ARBA00023315"/>
    </source>
</evidence>
<dbReference type="Proteomes" id="UP000516148">
    <property type="component" value="Chromosome"/>
</dbReference>
<dbReference type="EMBL" id="CP061038">
    <property type="protein sequence ID" value="QNQ08299.1"/>
    <property type="molecule type" value="Genomic_DNA"/>
</dbReference>
<name>A0A7H0LF46_9SPHN</name>
<dbReference type="SUPFAM" id="SSF55729">
    <property type="entry name" value="Acyl-CoA N-acyltransferases (Nat)"/>
    <property type="match status" value="1"/>
</dbReference>
<keyword evidence="5" id="KW-1185">Reference proteome</keyword>
<dbReference type="CDD" id="cd04301">
    <property type="entry name" value="NAT_SF"/>
    <property type="match status" value="1"/>
</dbReference>
<feature type="domain" description="N-acetyltransferase" evidence="3">
    <location>
        <begin position="1"/>
        <end position="141"/>
    </location>
</feature>
<dbReference type="Pfam" id="PF00583">
    <property type="entry name" value="Acetyltransf_1"/>
    <property type="match status" value="1"/>
</dbReference>
<accession>A0A7H0LF46</accession>
<evidence type="ECO:0000256" key="1">
    <source>
        <dbReference type="ARBA" id="ARBA00022679"/>
    </source>
</evidence>
<dbReference type="AlphaFoldDB" id="A0A7H0LF46"/>
<keyword evidence="1 4" id="KW-0808">Transferase</keyword>
<proteinExistence type="predicted"/>